<evidence type="ECO:0000256" key="6">
    <source>
        <dbReference type="SAM" id="Phobius"/>
    </source>
</evidence>
<accession>A0A9E5MPF2</accession>
<gene>
    <name evidence="8" type="ORF">G8770_20630</name>
</gene>
<evidence type="ECO:0000256" key="1">
    <source>
        <dbReference type="ARBA" id="ARBA00010996"/>
    </source>
</evidence>
<keyword evidence="9" id="KW-1185">Reference proteome</keyword>
<reference evidence="8" key="1">
    <citation type="submission" date="2020-03" db="EMBL/GenBank/DDBJ databases">
        <authorList>
            <person name="Guo F."/>
        </authorList>
    </citation>
    <scope>NUCLEOTIDE SEQUENCE</scope>
    <source>
        <strain evidence="8">JCM 30134</strain>
    </source>
</reference>
<dbReference type="InterPro" id="IPR003782">
    <property type="entry name" value="SCO1/SenC"/>
</dbReference>
<keyword evidence="3" id="KW-0479">Metal-binding</keyword>
<dbReference type="Gene3D" id="3.40.30.10">
    <property type="entry name" value="Glutaredoxin"/>
    <property type="match status" value="1"/>
</dbReference>
<evidence type="ECO:0000259" key="7">
    <source>
        <dbReference type="PROSITE" id="PS51352"/>
    </source>
</evidence>
<feature type="region of interest" description="Disordered" evidence="5">
    <location>
        <begin position="1"/>
        <end position="22"/>
    </location>
</feature>
<name>A0A9E5MPF2_9GAMM</name>
<organism evidence="8 9">
    <name type="scientific">Pseudomaricurvus hydrocarbonicus</name>
    <dbReference type="NCBI Taxonomy" id="1470433"/>
    <lineage>
        <taxon>Bacteria</taxon>
        <taxon>Pseudomonadati</taxon>
        <taxon>Pseudomonadota</taxon>
        <taxon>Gammaproteobacteria</taxon>
        <taxon>Cellvibrionales</taxon>
        <taxon>Cellvibrionaceae</taxon>
        <taxon>Pseudomaricurvus</taxon>
    </lineage>
</organism>
<dbReference type="AlphaFoldDB" id="A0A9E5MPF2"/>
<dbReference type="PANTHER" id="PTHR12151">
    <property type="entry name" value="ELECTRON TRANSPORT PROTIN SCO1/SENC FAMILY MEMBER"/>
    <property type="match status" value="1"/>
</dbReference>
<dbReference type="PANTHER" id="PTHR12151:SF25">
    <property type="entry name" value="LINALOOL DEHYDRATASE_ISOMERASE DOMAIN-CONTAINING PROTEIN"/>
    <property type="match status" value="1"/>
</dbReference>
<dbReference type="CDD" id="cd02968">
    <property type="entry name" value="SCO"/>
    <property type="match status" value="1"/>
</dbReference>
<dbReference type="InterPro" id="IPR013766">
    <property type="entry name" value="Thioredoxin_domain"/>
</dbReference>
<feature type="binding site" evidence="3">
    <location>
        <position position="115"/>
    </location>
    <ligand>
        <name>Cu cation</name>
        <dbReference type="ChEBI" id="CHEBI:23378"/>
    </ligand>
</feature>
<evidence type="ECO:0000256" key="5">
    <source>
        <dbReference type="SAM" id="MobiDB-lite"/>
    </source>
</evidence>
<dbReference type="SUPFAM" id="SSF52833">
    <property type="entry name" value="Thioredoxin-like"/>
    <property type="match status" value="1"/>
</dbReference>
<comment type="similarity">
    <text evidence="1">Belongs to the SCO1/2 family.</text>
</comment>
<evidence type="ECO:0000256" key="3">
    <source>
        <dbReference type="PIRSR" id="PIRSR603782-1"/>
    </source>
</evidence>
<keyword evidence="6" id="KW-1133">Transmembrane helix</keyword>
<dbReference type="FunFam" id="3.40.30.10:FF:000013">
    <property type="entry name" value="Blast:Protein SCO1 homolog, mitochondrial"/>
    <property type="match status" value="1"/>
</dbReference>
<evidence type="ECO:0000313" key="9">
    <source>
        <dbReference type="Proteomes" id="UP000787472"/>
    </source>
</evidence>
<feature type="transmembrane region" description="Helical" evidence="6">
    <location>
        <begin position="32"/>
        <end position="51"/>
    </location>
</feature>
<keyword evidence="4" id="KW-1015">Disulfide bond</keyword>
<dbReference type="Pfam" id="PF02630">
    <property type="entry name" value="SCO1-SenC"/>
    <property type="match status" value="1"/>
</dbReference>
<feature type="binding site" evidence="3">
    <location>
        <position position="199"/>
    </location>
    <ligand>
        <name>Cu cation</name>
        <dbReference type="ChEBI" id="CHEBI:23378"/>
    </ligand>
</feature>
<dbReference type="EMBL" id="JAAONZ010000022">
    <property type="protein sequence ID" value="NHO67960.1"/>
    <property type="molecule type" value="Genomic_DNA"/>
</dbReference>
<comment type="caution">
    <text evidence="8">The sequence shown here is derived from an EMBL/GenBank/DDBJ whole genome shotgun (WGS) entry which is preliminary data.</text>
</comment>
<dbReference type="GO" id="GO:0046872">
    <property type="term" value="F:metal ion binding"/>
    <property type="evidence" value="ECO:0007669"/>
    <property type="project" value="UniProtKB-KW"/>
</dbReference>
<feature type="domain" description="Thioredoxin" evidence="7">
    <location>
        <begin position="73"/>
        <end position="225"/>
    </location>
</feature>
<evidence type="ECO:0000313" key="8">
    <source>
        <dbReference type="EMBL" id="NHO67960.1"/>
    </source>
</evidence>
<keyword evidence="2 3" id="KW-0186">Copper</keyword>
<evidence type="ECO:0000256" key="4">
    <source>
        <dbReference type="PIRSR" id="PIRSR603782-2"/>
    </source>
</evidence>
<feature type="disulfide bond" description="Redox-active" evidence="4">
    <location>
        <begin position="111"/>
        <end position="115"/>
    </location>
</feature>
<keyword evidence="6" id="KW-0812">Transmembrane</keyword>
<feature type="binding site" evidence="3">
    <location>
        <position position="111"/>
    </location>
    <ligand>
        <name>Cu cation</name>
        <dbReference type="ChEBI" id="CHEBI:23378"/>
    </ligand>
</feature>
<protein>
    <submittedName>
        <fullName evidence="8">SCO family protein</fullName>
    </submittedName>
</protein>
<dbReference type="PROSITE" id="PS51352">
    <property type="entry name" value="THIOREDOXIN_2"/>
    <property type="match status" value="1"/>
</dbReference>
<evidence type="ECO:0000256" key="2">
    <source>
        <dbReference type="ARBA" id="ARBA00023008"/>
    </source>
</evidence>
<keyword evidence="6" id="KW-0472">Membrane</keyword>
<sequence>MSDTEAQGSVPGDEIRPAVNPASVQSTQRRGIRLTVIVIGVFITVVMALFLNKITTPRVLSPLELRANGTYVFEQARIFKDFTLQDQHGQAFGLEQLKGKWSLMFFGFTACPDVCPTTLSMMREVKAQLKPDIAAQTQFVFVSVDPARDTVAQLAQYMPYFDPQFIGLTGDFLEIKRLANQLNIAFVKVTQADGYTVDHSANIAIVNPFGHYQGFIKAPMDQARVKLTLQSIVTDF</sequence>
<proteinExistence type="inferred from homology"/>
<dbReference type="Proteomes" id="UP000787472">
    <property type="component" value="Unassembled WGS sequence"/>
</dbReference>
<dbReference type="InterPro" id="IPR036249">
    <property type="entry name" value="Thioredoxin-like_sf"/>
</dbReference>